<comment type="caution">
    <text evidence="1">The sequence shown here is derived from an EMBL/GenBank/DDBJ whole genome shotgun (WGS) entry which is preliminary data.</text>
</comment>
<dbReference type="STRING" id="1605367.AFM12_06700"/>
<dbReference type="EMBL" id="LGTQ01000006">
    <property type="protein sequence ID" value="KPM48334.1"/>
    <property type="molecule type" value="Genomic_DNA"/>
</dbReference>
<reference evidence="1 2" key="1">
    <citation type="submission" date="2015-07" db="EMBL/GenBank/DDBJ databases">
        <title>The draft genome sequence of Leadbetterella sp. JN14-9.</title>
        <authorList>
            <person name="Liu Y."/>
            <person name="Du J."/>
            <person name="Shao Z."/>
        </authorList>
    </citation>
    <scope>NUCLEOTIDE SEQUENCE [LARGE SCALE GENOMIC DNA]</scope>
    <source>
        <strain evidence="1 2">JN14-9</strain>
    </source>
</reference>
<dbReference type="Proteomes" id="UP000050454">
    <property type="component" value="Unassembled WGS sequence"/>
</dbReference>
<sequence length="125" mass="13851">MFGEYLKLHKVFDKLILINLIVSFSLREHRDICTDNLRAGEIFGNENAVTLGSRIADLFAAECWSEVMIGNPRIIETEDGEVNLILDFGPDLKLVMVPILKAGESKSLNAVTGASRIKIIQIGHV</sequence>
<dbReference type="RefSeq" id="WP_055145674.1">
    <property type="nucleotide sequence ID" value="NZ_JXSZ01000006.1"/>
</dbReference>
<name>A0A0P7BM55_9BACT</name>
<evidence type="ECO:0000313" key="2">
    <source>
        <dbReference type="Proteomes" id="UP000050454"/>
    </source>
</evidence>
<organism evidence="1 2">
    <name type="scientific">Jiulongibacter sediminis</name>
    <dbReference type="NCBI Taxonomy" id="1605367"/>
    <lineage>
        <taxon>Bacteria</taxon>
        <taxon>Pseudomonadati</taxon>
        <taxon>Bacteroidota</taxon>
        <taxon>Cytophagia</taxon>
        <taxon>Cytophagales</taxon>
        <taxon>Leadbetterellaceae</taxon>
        <taxon>Jiulongibacter</taxon>
    </lineage>
</organism>
<keyword evidence="2" id="KW-1185">Reference proteome</keyword>
<evidence type="ECO:0000313" key="1">
    <source>
        <dbReference type="EMBL" id="KPM48334.1"/>
    </source>
</evidence>
<protein>
    <submittedName>
        <fullName evidence="1">Uncharacterized protein</fullName>
    </submittedName>
</protein>
<proteinExistence type="predicted"/>
<dbReference type="AlphaFoldDB" id="A0A0P7BM55"/>
<gene>
    <name evidence="1" type="ORF">AFM12_06700</name>
</gene>
<accession>A0A0P7BM55</accession>